<feature type="non-terminal residue" evidence="2">
    <location>
        <position position="1"/>
    </location>
</feature>
<protein>
    <submittedName>
        <fullName evidence="2">Uncharacterized protein</fullName>
    </submittedName>
</protein>
<dbReference type="AlphaFoldDB" id="A0A2P4SY96"/>
<evidence type="ECO:0000313" key="2">
    <source>
        <dbReference type="EMBL" id="POI29049.1"/>
    </source>
</evidence>
<dbReference type="EMBL" id="PPHD01016814">
    <property type="protein sequence ID" value="POI29049.1"/>
    <property type="molecule type" value="Genomic_DNA"/>
</dbReference>
<evidence type="ECO:0000313" key="3">
    <source>
        <dbReference type="Proteomes" id="UP000237246"/>
    </source>
</evidence>
<name>A0A2P4SY96_BAMTH</name>
<gene>
    <name evidence="2" type="ORF">CIB84_007200</name>
</gene>
<sequence length="26" mass="2987">SPSELYLTPESIRQSPYKHRSPEDIG</sequence>
<reference evidence="2 3" key="1">
    <citation type="submission" date="2018-01" db="EMBL/GenBank/DDBJ databases">
        <title>Comparison of the Chinese Bamboo Partridge and Red Junglefowl genome sequences highlights the importance of demography in genome evolution.</title>
        <authorList>
            <person name="Tiley G.P."/>
            <person name="Kimball R.T."/>
            <person name="Braun E.L."/>
            <person name="Burleigh J.G."/>
        </authorList>
    </citation>
    <scope>NUCLEOTIDE SEQUENCE [LARGE SCALE GENOMIC DNA]</scope>
    <source>
        <strain evidence="2">RTK389</strain>
        <tissue evidence="2">Blood</tissue>
    </source>
</reference>
<organism evidence="2 3">
    <name type="scientific">Bambusicola thoracicus</name>
    <name type="common">Chinese bamboo-partridge</name>
    <name type="synonym">Perdix thoracica</name>
    <dbReference type="NCBI Taxonomy" id="9083"/>
    <lineage>
        <taxon>Eukaryota</taxon>
        <taxon>Metazoa</taxon>
        <taxon>Chordata</taxon>
        <taxon>Craniata</taxon>
        <taxon>Vertebrata</taxon>
        <taxon>Euteleostomi</taxon>
        <taxon>Archelosauria</taxon>
        <taxon>Archosauria</taxon>
        <taxon>Dinosauria</taxon>
        <taxon>Saurischia</taxon>
        <taxon>Theropoda</taxon>
        <taxon>Coelurosauria</taxon>
        <taxon>Aves</taxon>
        <taxon>Neognathae</taxon>
        <taxon>Galloanserae</taxon>
        <taxon>Galliformes</taxon>
        <taxon>Phasianidae</taxon>
        <taxon>Perdicinae</taxon>
        <taxon>Bambusicola</taxon>
    </lineage>
</organism>
<comment type="caution">
    <text evidence="2">The sequence shown here is derived from an EMBL/GenBank/DDBJ whole genome shotgun (WGS) entry which is preliminary data.</text>
</comment>
<keyword evidence="3" id="KW-1185">Reference proteome</keyword>
<evidence type="ECO:0000256" key="1">
    <source>
        <dbReference type="SAM" id="MobiDB-lite"/>
    </source>
</evidence>
<proteinExistence type="predicted"/>
<accession>A0A2P4SY96</accession>
<feature type="region of interest" description="Disordered" evidence="1">
    <location>
        <begin position="1"/>
        <end position="26"/>
    </location>
</feature>
<dbReference type="Proteomes" id="UP000237246">
    <property type="component" value="Unassembled WGS sequence"/>
</dbReference>